<gene>
    <name evidence="2" type="primary">ku</name>
    <name evidence="4" type="ORF">SAMN05421638_0473</name>
</gene>
<dbReference type="Pfam" id="PF02735">
    <property type="entry name" value="Ku"/>
    <property type="match status" value="1"/>
</dbReference>
<keyword evidence="2" id="KW-0227">DNA damage</keyword>
<dbReference type="SMART" id="SM00559">
    <property type="entry name" value="Ku78"/>
    <property type="match status" value="1"/>
</dbReference>
<dbReference type="GO" id="GO:0006310">
    <property type="term" value="P:DNA recombination"/>
    <property type="evidence" value="ECO:0007669"/>
    <property type="project" value="UniProtKB-KW"/>
</dbReference>
<dbReference type="Proteomes" id="UP000242560">
    <property type="component" value="Unassembled WGS sequence"/>
</dbReference>
<evidence type="ECO:0000256" key="1">
    <source>
        <dbReference type="ARBA" id="ARBA00023125"/>
    </source>
</evidence>
<evidence type="ECO:0000259" key="3">
    <source>
        <dbReference type="SMART" id="SM00559"/>
    </source>
</evidence>
<dbReference type="AlphaFoldDB" id="A0A1I3JZ69"/>
<dbReference type="InterPro" id="IPR006164">
    <property type="entry name" value="DNA_bd_Ku70/Ku80"/>
</dbReference>
<comment type="function">
    <text evidence="2">With LigD forms a non-homologous end joining (NHEJ) DNA repair enzyme, which repairs dsDNA breaks with reduced fidelity. Binds linear dsDNA with 5'- and 3'- overhangs but not closed circular dsDNA nor ssDNA. Recruits and stimulates the ligase activity of LigD.</text>
</comment>
<evidence type="ECO:0000313" key="4">
    <source>
        <dbReference type="EMBL" id="SFI65225.1"/>
    </source>
</evidence>
<keyword evidence="1 2" id="KW-0238">DNA-binding</keyword>
<dbReference type="InterPro" id="IPR009187">
    <property type="entry name" value="Prok_Ku"/>
</dbReference>
<comment type="subunit">
    <text evidence="2">Homodimer. Interacts with LigD.</text>
</comment>
<keyword evidence="2" id="KW-0234">DNA repair</keyword>
<dbReference type="PIRSF" id="PIRSF006493">
    <property type="entry name" value="Prok_Ku"/>
    <property type="match status" value="1"/>
</dbReference>
<dbReference type="GO" id="GO:0006303">
    <property type="term" value="P:double-strand break repair via nonhomologous end joining"/>
    <property type="evidence" value="ECO:0007669"/>
    <property type="project" value="UniProtKB-UniRule"/>
</dbReference>
<feature type="domain" description="Ku" evidence="3">
    <location>
        <begin position="52"/>
        <end position="180"/>
    </location>
</feature>
<dbReference type="Gene3D" id="2.40.290.10">
    <property type="match status" value="1"/>
</dbReference>
<protein>
    <recommendedName>
        <fullName evidence="2">Non-homologous end joining protein Ku</fullName>
    </recommendedName>
</protein>
<dbReference type="NCBIfam" id="TIGR02772">
    <property type="entry name" value="Ku_bact"/>
    <property type="match status" value="1"/>
</dbReference>
<evidence type="ECO:0000313" key="5">
    <source>
        <dbReference type="Proteomes" id="UP000242560"/>
    </source>
</evidence>
<dbReference type="EMBL" id="FORQ01000001">
    <property type="protein sequence ID" value="SFI65225.1"/>
    <property type="molecule type" value="Genomic_DNA"/>
</dbReference>
<dbReference type="PANTHER" id="PTHR41251">
    <property type="entry name" value="NON-HOMOLOGOUS END JOINING PROTEIN KU"/>
    <property type="match status" value="1"/>
</dbReference>
<sequence length="262" mass="29711">MKAIWNGAIGFGLVNIPVKMYSAVQDSNLDLDMLDKSDHANIKFKRVNEKSGKEVKYADIVKGYMIDGNYVILEPEDYAAVAPEKTKVFSIEQFVQEEEIDSVYFEVPYFLEPQKNAENAYNLLLKALSETKKAGIGTFIMRDKEIFGMIRPYNDEILIVNRLRFAQEIRDYKDLKLPAAKDPKAGELKMAISLIDQTSEKFNPAAYKDTYNDDLLKIIESKAKGKKVKKTTEEPEETGKVVDLMAQLKASLESSKKTKKVS</sequence>
<reference evidence="5" key="1">
    <citation type="submission" date="2016-10" db="EMBL/GenBank/DDBJ databases">
        <authorList>
            <person name="Varghese N."/>
            <person name="Submissions S."/>
        </authorList>
    </citation>
    <scope>NUCLEOTIDE SEQUENCE [LARGE SCALE GENOMIC DNA]</scope>
    <source>
        <strain evidence="5">DSM 22251</strain>
    </source>
</reference>
<dbReference type="InterPro" id="IPR016194">
    <property type="entry name" value="SPOC-like_C_dom_sf"/>
</dbReference>
<accession>A0A1I3JZ69</accession>
<name>A0A1I3JZ69_9FLAO</name>
<evidence type="ECO:0000256" key="2">
    <source>
        <dbReference type="HAMAP-Rule" id="MF_01875"/>
    </source>
</evidence>
<dbReference type="PANTHER" id="PTHR41251:SF1">
    <property type="entry name" value="NON-HOMOLOGOUS END JOINING PROTEIN KU"/>
    <property type="match status" value="1"/>
</dbReference>
<keyword evidence="5" id="KW-1185">Reference proteome</keyword>
<dbReference type="HAMAP" id="MF_01875">
    <property type="entry name" value="Prokaryotic_Ku"/>
    <property type="match status" value="1"/>
</dbReference>
<comment type="similarity">
    <text evidence="2">Belongs to the prokaryotic Ku family.</text>
</comment>
<keyword evidence="2" id="KW-0233">DNA recombination</keyword>
<organism evidence="4 5">
    <name type="scientific">Kaistella treverensis</name>
    <dbReference type="NCBI Taxonomy" id="631455"/>
    <lineage>
        <taxon>Bacteria</taxon>
        <taxon>Pseudomonadati</taxon>
        <taxon>Bacteroidota</taxon>
        <taxon>Flavobacteriia</taxon>
        <taxon>Flavobacteriales</taxon>
        <taxon>Weeksellaceae</taxon>
        <taxon>Chryseobacterium group</taxon>
        <taxon>Kaistella</taxon>
    </lineage>
</organism>
<dbReference type="SUPFAM" id="SSF100939">
    <property type="entry name" value="SPOC domain-like"/>
    <property type="match status" value="1"/>
</dbReference>
<proteinExistence type="inferred from homology"/>
<dbReference type="GO" id="GO:0003690">
    <property type="term" value="F:double-stranded DNA binding"/>
    <property type="evidence" value="ECO:0007669"/>
    <property type="project" value="UniProtKB-UniRule"/>
</dbReference>